<comment type="catalytic activity">
    <reaction evidence="2">
        <text>oxidized coenzyme F420-(gamma-L-Glu)(n) + a quinol + H(+) = reduced coenzyme F420-(gamma-L-Glu)(n) + a quinone</text>
        <dbReference type="Rhea" id="RHEA:39663"/>
        <dbReference type="Rhea" id="RHEA-COMP:12939"/>
        <dbReference type="Rhea" id="RHEA-COMP:14378"/>
        <dbReference type="ChEBI" id="CHEBI:15378"/>
        <dbReference type="ChEBI" id="CHEBI:24646"/>
        <dbReference type="ChEBI" id="CHEBI:132124"/>
        <dbReference type="ChEBI" id="CHEBI:133980"/>
        <dbReference type="ChEBI" id="CHEBI:139511"/>
    </reaction>
</comment>
<comment type="caution">
    <text evidence="3">The sequence shown here is derived from an EMBL/GenBank/DDBJ whole genome shotgun (WGS) entry which is preliminary data.</text>
</comment>
<name>A0A542Z915_9MICO</name>
<evidence type="ECO:0000313" key="4">
    <source>
        <dbReference type="Proteomes" id="UP000319514"/>
    </source>
</evidence>
<evidence type="ECO:0000256" key="1">
    <source>
        <dbReference type="ARBA" id="ARBA00008710"/>
    </source>
</evidence>
<dbReference type="PANTHER" id="PTHR39428:SF1">
    <property type="entry name" value="F420H(2)-DEPENDENT QUINONE REDUCTASE RV1261C"/>
    <property type="match status" value="1"/>
</dbReference>
<dbReference type="PANTHER" id="PTHR39428">
    <property type="entry name" value="F420H(2)-DEPENDENT QUINONE REDUCTASE RV1261C"/>
    <property type="match status" value="1"/>
</dbReference>
<protein>
    <submittedName>
        <fullName evidence="3">Deazaflavin-dependent oxidoreductase (Nitroreductase family)</fullName>
    </submittedName>
</protein>
<gene>
    <name evidence="3" type="ORF">FB474_3598</name>
</gene>
<dbReference type="AlphaFoldDB" id="A0A542Z915"/>
<reference evidence="3 4" key="1">
    <citation type="submission" date="2019-06" db="EMBL/GenBank/DDBJ databases">
        <title>Sequencing the genomes of 1000 actinobacteria strains.</title>
        <authorList>
            <person name="Klenk H.-P."/>
        </authorList>
    </citation>
    <scope>NUCLEOTIDE SEQUENCE [LARGE SCALE GENOMIC DNA]</scope>
    <source>
        <strain evidence="3 4">DSM 18082</strain>
    </source>
</reference>
<keyword evidence="4" id="KW-1185">Reference proteome</keyword>
<dbReference type="EMBL" id="VFOQ01000002">
    <property type="protein sequence ID" value="TQL56837.1"/>
    <property type="molecule type" value="Genomic_DNA"/>
</dbReference>
<organism evidence="3 4">
    <name type="scientific">Oryzihumus leptocrescens</name>
    <dbReference type="NCBI Taxonomy" id="297536"/>
    <lineage>
        <taxon>Bacteria</taxon>
        <taxon>Bacillati</taxon>
        <taxon>Actinomycetota</taxon>
        <taxon>Actinomycetes</taxon>
        <taxon>Micrococcales</taxon>
        <taxon>Intrasporangiaceae</taxon>
        <taxon>Oryzihumus</taxon>
    </lineage>
</organism>
<accession>A0A542Z915</accession>
<dbReference type="Pfam" id="PF04075">
    <property type="entry name" value="F420H2_quin_red"/>
    <property type="match status" value="1"/>
</dbReference>
<dbReference type="NCBIfam" id="TIGR00026">
    <property type="entry name" value="hi_GC_TIGR00026"/>
    <property type="match status" value="1"/>
</dbReference>
<proteinExistence type="inferred from homology"/>
<dbReference type="Gene3D" id="2.30.110.10">
    <property type="entry name" value="Electron Transport, Fmn-binding Protein, Chain A"/>
    <property type="match status" value="1"/>
</dbReference>
<dbReference type="Proteomes" id="UP000319514">
    <property type="component" value="Unassembled WGS sequence"/>
</dbReference>
<evidence type="ECO:0000313" key="3">
    <source>
        <dbReference type="EMBL" id="TQL56837.1"/>
    </source>
</evidence>
<dbReference type="GO" id="GO:0016491">
    <property type="term" value="F:oxidoreductase activity"/>
    <property type="evidence" value="ECO:0007669"/>
    <property type="project" value="InterPro"/>
</dbReference>
<comment type="similarity">
    <text evidence="1">Belongs to the F420H(2)-dependent quinone reductase family.</text>
</comment>
<evidence type="ECO:0000256" key="2">
    <source>
        <dbReference type="ARBA" id="ARBA00049106"/>
    </source>
</evidence>
<dbReference type="OrthoDB" id="8225825at2"/>
<dbReference type="InterPro" id="IPR004378">
    <property type="entry name" value="F420H2_quin_Rdtase"/>
</dbReference>
<dbReference type="RefSeq" id="WP_141790206.1">
    <property type="nucleotide sequence ID" value="NZ_BAAAKX010000008.1"/>
</dbReference>
<sequence length="143" mass="15886">MRTGQRFFTGLHTRIYRASHGRIGSHLGPVENVLLTTTGRRTGRTRTTPLGCLPDGDSLVLVASNGGAPRHPDWYLNLCADPHVTVQRGAQVRPMLARTATPQERDVLWPRVVQRYAGYARYQEHAPREIPLVICGEQPRGPG</sequence>
<dbReference type="GO" id="GO:0070967">
    <property type="term" value="F:coenzyme F420 binding"/>
    <property type="evidence" value="ECO:0007669"/>
    <property type="project" value="TreeGrafter"/>
</dbReference>
<dbReference type="GO" id="GO:0005886">
    <property type="term" value="C:plasma membrane"/>
    <property type="evidence" value="ECO:0007669"/>
    <property type="project" value="TreeGrafter"/>
</dbReference>
<dbReference type="InterPro" id="IPR012349">
    <property type="entry name" value="Split_barrel_FMN-bd"/>
</dbReference>